<organism evidence="1 2">
    <name type="scientific">Enterococcus hirae</name>
    <dbReference type="NCBI Taxonomy" id="1354"/>
    <lineage>
        <taxon>Bacteria</taxon>
        <taxon>Bacillati</taxon>
        <taxon>Bacillota</taxon>
        <taxon>Bacilli</taxon>
        <taxon>Lactobacillales</taxon>
        <taxon>Enterococcaceae</taxon>
        <taxon>Enterococcus</taxon>
    </lineage>
</organism>
<proteinExistence type="predicted"/>
<comment type="caution">
    <text evidence="1">The sequence shown here is derived from an EMBL/GenBank/DDBJ whole genome shotgun (WGS) entry which is preliminary data.</text>
</comment>
<feature type="non-terminal residue" evidence="1">
    <location>
        <position position="1"/>
    </location>
</feature>
<sequence>KKKWIYGGHKEIKYEISLGNYLDRENKLRL</sequence>
<name>A0AB37I8G0_ENTHR</name>
<dbReference type="Proteomes" id="UP000253498">
    <property type="component" value="Unassembled WGS sequence"/>
</dbReference>
<dbReference type="EMBL" id="LESJ01000017">
    <property type="protein sequence ID" value="RBT65870.1"/>
    <property type="molecule type" value="Genomic_DNA"/>
</dbReference>
<reference evidence="1 2" key="1">
    <citation type="submission" date="2015-06" db="EMBL/GenBank/DDBJ databases">
        <title>The Genome Sequence of Enterococcus hirae 88EA1.</title>
        <authorList>
            <consortium name="The Broad Institute Genomics Platform"/>
            <consortium name="The Broad Institute Genome Sequencing Center for Infectious Disease"/>
            <person name="Earl A.M."/>
            <person name="Van Tyne D."/>
            <person name="Lebreton F."/>
            <person name="Saavedra J.T."/>
            <person name="Gilmore M.S."/>
            <person name="Manson McGuire A."/>
            <person name="Clock S."/>
            <person name="Crupain M."/>
            <person name="Rangan U."/>
            <person name="Young S."/>
            <person name="Abouelleil A."/>
            <person name="Cao P."/>
            <person name="Chapman S.B."/>
            <person name="Griggs A."/>
            <person name="Priest M."/>
            <person name="Shea T."/>
            <person name="Wortman J."/>
            <person name="Nusbaum C."/>
            <person name="Birren B."/>
        </authorList>
    </citation>
    <scope>NUCLEOTIDE SEQUENCE [LARGE SCALE GENOMIC DNA]</scope>
    <source>
        <strain evidence="1 2">88EA1</strain>
    </source>
</reference>
<accession>A0AB37I8G0</accession>
<gene>
    <name evidence="1" type="ORF">EB03_02935</name>
</gene>
<protein>
    <submittedName>
        <fullName evidence="1">Uncharacterized protein</fullName>
    </submittedName>
</protein>
<evidence type="ECO:0000313" key="2">
    <source>
        <dbReference type="Proteomes" id="UP000253498"/>
    </source>
</evidence>
<dbReference type="AlphaFoldDB" id="A0AB37I8G0"/>
<evidence type="ECO:0000313" key="1">
    <source>
        <dbReference type="EMBL" id="RBT65870.1"/>
    </source>
</evidence>